<reference evidence="1" key="1">
    <citation type="submission" date="2022-05" db="EMBL/GenBank/DDBJ databases">
        <title>Chromosome-level genome of Chaenocephalus aceratus.</title>
        <authorList>
            <person name="Park H."/>
        </authorList>
    </citation>
    <scope>NUCLEOTIDE SEQUENCE</scope>
    <source>
        <strain evidence="1">KU_202001</strain>
    </source>
</reference>
<feature type="non-terminal residue" evidence="1">
    <location>
        <position position="54"/>
    </location>
</feature>
<organism evidence="1 2">
    <name type="scientific">Chaenocephalus aceratus</name>
    <name type="common">Blackfin icefish</name>
    <name type="synonym">Chaenichthys aceratus</name>
    <dbReference type="NCBI Taxonomy" id="36190"/>
    <lineage>
        <taxon>Eukaryota</taxon>
        <taxon>Metazoa</taxon>
        <taxon>Chordata</taxon>
        <taxon>Craniata</taxon>
        <taxon>Vertebrata</taxon>
        <taxon>Euteleostomi</taxon>
        <taxon>Actinopterygii</taxon>
        <taxon>Neopterygii</taxon>
        <taxon>Teleostei</taxon>
        <taxon>Neoteleostei</taxon>
        <taxon>Acanthomorphata</taxon>
        <taxon>Eupercaria</taxon>
        <taxon>Perciformes</taxon>
        <taxon>Notothenioidei</taxon>
        <taxon>Channichthyidae</taxon>
        <taxon>Chaenocephalus</taxon>
    </lineage>
</organism>
<accession>A0ACB9VVL0</accession>
<evidence type="ECO:0000313" key="2">
    <source>
        <dbReference type="Proteomes" id="UP001057452"/>
    </source>
</evidence>
<name>A0ACB9VVL0_CHAAC</name>
<keyword evidence="2" id="KW-1185">Reference proteome</keyword>
<proteinExistence type="predicted"/>
<feature type="non-terminal residue" evidence="1">
    <location>
        <position position="1"/>
    </location>
</feature>
<sequence>AQSSLSLRRQNTHLILSPCLLSHVPLSNGSEAEQPIRCERQPLGLQSLCGSNLK</sequence>
<evidence type="ECO:0000313" key="1">
    <source>
        <dbReference type="EMBL" id="KAI4803892.1"/>
    </source>
</evidence>
<comment type="caution">
    <text evidence="1">The sequence shown here is derived from an EMBL/GenBank/DDBJ whole genome shotgun (WGS) entry which is preliminary data.</text>
</comment>
<dbReference type="Proteomes" id="UP001057452">
    <property type="component" value="Chromosome 15"/>
</dbReference>
<dbReference type="EMBL" id="CM043799">
    <property type="protein sequence ID" value="KAI4803892.1"/>
    <property type="molecule type" value="Genomic_DNA"/>
</dbReference>
<protein>
    <submittedName>
        <fullName evidence="1">Uncharacterized protein</fullName>
    </submittedName>
</protein>
<gene>
    <name evidence="1" type="ORF">KUCAC02_025539</name>
</gene>